<keyword evidence="1" id="KW-0645">Protease</keyword>
<evidence type="ECO:0000256" key="2">
    <source>
        <dbReference type="ARBA" id="ARBA00022801"/>
    </source>
</evidence>
<dbReference type="PRINTS" id="PR00722">
    <property type="entry name" value="CHYMOTRYPSIN"/>
</dbReference>
<evidence type="ECO:0000256" key="3">
    <source>
        <dbReference type="ARBA" id="ARBA00022825"/>
    </source>
</evidence>
<sequence>MKVVLGLLALLGAVVAAPWEDDDKIIGGYECKPHSQPWQVYFTTSGSRWCGGSLISEYWIISAAHCYKPAEMLVAHLGEHDTAYAEGTEQRLQVAKVISHPNYNKGNNDNDFMLVKLSTRAKFNKYVQPIKMATSCPTAGSRCLVSGWGNVLTSGVGYPVLLQCLAVPVLTRSTCTNAYPGRITKNMFCAGYMDGGKDSCKVRPPSPLQSISHLVLLDMRDYTVYS</sequence>
<evidence type="ECO:0000259" key="6">
    <source>
        <dbReference type="PROSITE" id="PS50240"/>
    </source>
</evidence>
<dbReference type="InterPro" id="IPR018114">
    <property type="entry name" value="TRYPSIN_HIS"/>
</dbReference>
<keyword evidence="8" id="KW-1185">Reference proteome</keyword>
<dbReference type="CDD" id="cd00190">
    <property type="entry name" value="Tryp_SPc"/>
    <property type="match status" value="1"/>
</dbReference>
<proteinExistence type="predicted"/>
<evidence type="ECO:0000313" key="8">
    <source>
        <dbReference type="Proteomes" id="UP001066276"/>
    </source>
</evidence>
<name>A0AAV7PZQ0_PLEWA</name>
<evidence type="ECO:0000256" key="5">
    <source>
        <dbReference type="SAM" id="SignalP"/>
    </source>
</evidence>
<feature type="chain" id="PRO_5043978424" description="Peptidase S1 domain-containing protein" evidence="5">
    <location>
        <begin position="17"/>
        <end position="226"/>
    </location>
</feature>
<dbReference type="SMART" id="SM00020">
    <property type="entry name" value="Tryp_SPc"/>
    <property type="match status" value="1"/>
</dbReference>
<dbReference type="Pfam" id="PF00089">
    <property type="entry name" value="Trypsin"/>
    <property type="match status" value="1"/>
</dbReference>
<feature type="signal peptide" evidence="5">
    <location>
        <begin position="1"/>
        <end position="16"/>
    </location>
</feature>
<evidence type="ECO:0000313" key="7">
    <source>
        <dbReference type="EMBL" id="KAJ1133439.1"/>
    </source>
</evidence>
<feature type="domain" description="Peptidase S1" evidence="6">
    <location>
        <begin position="25"/>
        <end position="226"/>
    </location>
</feature>
<gene>
    <name evidence="7" type="ORF">NDU88_011734</name>
</gene>
<dbReference type="InterPro" id="IPR001254">
    <property type="entry name" value="Trypsin_dom"/>
</dbReference>
<protein>
    <recommendedName>
        <fullName evidence="6">Peptidase S1 domain-containing protein</fullName>
    </recommendedName>
</protein>
<dbReference type="PROSITE" id="PS00134">
    <property type="entry name" value="TRYPSIN_HIS"/>
    <property type="match status" value="1"/>
</dbReference>
<dbReference type="InterPro" id="IPR009003">
    <property type="entry name" value="Peptidase_S1_PA"/>
</dbReference>
<organism evidence="7 8">
    <name type="scientific">Pleurodeles waltl</name>
    <name type="common">Iberian ribbed newt</name>
    <dbReference type="NCBI Taxonomy" id="8319"/>
    <lineage>
        <taxon>Eukaryota</taxon>
        <taxon>Metazoa</taxon>
        <taxon>Chordata</taxon>
        <taxon>Craniata</taxon>
        <taxon>Vertebrata</taxon>
        <taxon>Euteleostomi</taxon>
        <taxon>Amphibia</taxon>
        <taxon>Batrachia</taxon>
        <taxon>Caudata</taxon>
        <taxon>Salamandroidea</taxon>
        <taxon>Salamandridae</taxon>
        <taxon>Pleurodelinae</taxon>
        <taxon>Pleurodeles</taxon>
    </lineage>
</organism>
<dbReference type="InterPro" id="IPR050127">
    <property type="entry name" value="Serine_Proteases_S1"/>
</dbReference>
<comment type="caution">
    <text evidence="7">The sequence shown here is derived from an EMBL/GenBank/DDBJ whole genome shotgun (WGS) entry which is preliminary data.</text>
</comment>
<keyword evidence="4" id="KW-1015">Disulfide bond</keyword>
<dbReference type="Proteomes" id="UP001066276">
    <property type="component" value="Chromosome 7"/>
</dbReference>
<dbReference type="EMBL" id="JANPWB010000011">
    <property type="protein sequence ID" value="KAJ1133439.1"/>
    <property type="molecule type" value="Genomic_DNA"/>
</dbReference>
<dbReference type="InterPro" id="IPR043504">
    <property type="entry name" value="Peptidase_S1_PA_chymotrypsin"/>
</dbReference>
<dbReference type="PANTHER" id="PTHR24264">
    <property type="entry name" value="TRYPSIN-RELATED"/>
    <property type="match status" value="1"/>
</dbReference>
<dbReference type="AlphaFoldDB" id="A0AAV7PZQ0"/>
<dbReference type="InterPro" id="IPR001314">
    <property type="entry name" value="Peptidase_S1A"/>
</dbReference>
<dbReference type="Gene3D" id="2.40.10.10">
    <property type="entry name" value="Trypsin-like serine proteases"/>
    <property type="match status" value="2"/>
</dbReference>
<dbReference type="PROSITE" id="PS50240">
    <property type="entry name" value="TRYPSIN_DOM"/>
    <property type="match status" value="1"/>
</dbReference>
<dbReference type="SUPFAM" id="SSF50494">
    <property type="entry name" value="Trypsin-like serine proteases"/>
    <property type="match status" value="1"/>
</dbReference>
<keyword evidence="5" id="KW-0732">Signal</keyword>
<keyword evidence="3" id="KW-0720">Serine protease</keyword>
<dbReference type="GO" id="GO:0005615">
    <property type="term" value="C:extracellular space"/>
    <property type="evidence" value="ECO:0007669"/>
    <property type="project" value="TreeGrafter"/>
</dbReference>
<dbReference type="GO" id="GO:0006508">
    <property type="term" value="P:proteolysis"/>
    <property type="evidence" value="ECO:0007669"/>
    <property type="project" value="UniProtKB-KW"/>
</dbReference>
<keyword evidence="2" id="KW-0378">Hydrolase</keyword>
<dbReference type="FunFam" id="2.40.10.10:FF:000166">
    <property type="entry name" value="Trypsin"/>
    <property type="match status" value="1"/>
</dbReference>
<accession>A0AAV7PZQ0</accession>
<dbReference type="PANTHER" id="PTHR24264:SF68">
    <property type="entry name" value="TRYPSIN-3-LIKE"/>
    <property type="match status" value="1"/>
</dbReference>
<reference evidence="7" key="1">
    <citation type="journal article" date="2022" name="bioRxiv">
        <title>Sequencing and chromosome-scale assembly of the giantPleurodeles waltlgenome.</title>
        <authorList>
            <person name="Brown T."/>
            <person name="Elewa A."/>
            <person name="Iarovenko S."/>
            <person name="Subramanian E."/>
            <person name="Araus A.J."/>
            <person name="Petzold A."/>
            <person name="Susuki M."/>
            <person name="Suzuki K.-i.T."/>
            <person name="Hayashi T."/>
            <person name="Toyoda A."/>
            <person name="Oliveira C."/>
            <person name="Osipova E."/>
            <person name="Leigh N.D."/>
            <person name="Simon A."/>
            <person name="Yun M.H."/>
        </authorList>
    </citation>
    <scope>NUCLEOTIDE SEQUENCE</scope>
    <source>
        <strain evidence="7">20211129_DDA</strain>
        <tissue evidence="7">Liver</tissue>
    </source>
</reference>
<dbReference type="GO" id="GO:0004252">
    <property type="term" value="F:serine-type endopeptidase activity"/>
    <property type="evidence" value="ECO:0007669"/>
    <property type="project" value="InterPro"/>
</dbReference>
<evidence type="ECO:0000256" key="4">
    <source>
        <dbReference type="ARBA" id="ARBA00023157"/>
    </source>
</evidence>
<evidence type="ECO:0000256" key="1">
    <source>
        <dbReference type="ARBA" id="ARBA00022670"/>
    </source>
</evidence>